<dbReference type="RefSeq" id="WP_080180564.1">
    <property type="nucleotide sequence ID" value="NZ_CADFGN010000003.1"/>
</dbReference>
<feature type="region of interest" description="Disordered" evidence="1">
    <location>
        <begin position="137"/>
        <end position="183"/>
    </location>
</feature>
<dbReference type="GO" id="GO:0006032">
    <property type="term" value="P:chitin catabolic process"/>
    <property type="evidence" value="ECO:0007669"/>
    <property type="project" value="InterPro"/>
</dbReference>
<feature type="compositionally biased region" description="Low complexity" evidence="1">
    <location>
        <begin position="9"/>
        <end position="23"/>
    </location>
</feature>
<organism evidence="3 4">
    <name type="scientific">Paraburkholderia tropica</name>
    <dbReference type="NCBI Taxonomy" id="92647"/>
    <lineage>
        <taxon>Bacteria</taxon>
        <taxon>Pseudomonadati</taxon>
        <taxon>Pseudomonadota</taxon>
        <taxon>Betaproteobacteria</taxon>
        <taxon>Burkholderiales</taxon>
        <taxon>Burkholderiaceae</taxon>
        <taxon>Paraburkholderia</taxon>
    </lineage>
</organism>
<dbReference type="GO" id="GO:0016998">
    <property type="term" value="P:cell wall macromolecule catabolic process"/>
    <property type="evidence" value="ECO:0007669"/>
    <property type="project" value="InterPro"/>
</dbReference>
<reference evidence="3 4" key="1">
    <citation type="submission" date="2016-10" db="EMBL/GenBank/DDBJ databases">
        <authorList>
            <person name="Varghese N."/>
            <person name="Submissions S."/>
        </authorList>
    </citation>
    <scope>NUCLEOTIDE SEQUENCE [LARGE SCALE GENOMIC DNA]</scope>
    <source>
        <strain evidence="3 4">LMG 22274</strain>
    </source>
</reference>
<dbReference type="Proteomes" id="UP000183529">
    <property type="component" value="Unassembled WGS sequence"/>
</dbReference>
<feature type="domain" description="Glycoside hydrolase family 19 catalytic" evidence="2">
    <location>
        <begin position="840"/>
        <end position="936"/>
    </location>
</feature>
<dbReference type="InterPro" id="IPR023346">
    <property type="entry name" value="Lysozyme-like_dom_sf"/>
</dbReference>
<comment type="caution">
    <text evidence="3">The sequence shown here is derived from an EMBL/GenBank/DDBJ whole genome shotgun (WGS) entry which is preliminary data.</text>
</comment>
<dbReference type="InterPro" id="IPR018247">
    <property type="entry name" value="EF_Hand_1_Ca_BS"/>
</dbReference>
<feature type="region of interest" description="Disordered" evidence="1">
    <location>
        <begin position="238"/>
        <end position="263"/>
    </location>
</feature>
<dbReference type="GO" id="GO:0004568">
    <property type="term" value="F:chitinase activity"/>
    <property type="evidence" value="ECO:0007669"/>
    <property type="project" value="InterPro"/>
</dbReference>
<evidence type="ECO:0000256" key="1">
    <source>
        <dbReference type="SAM" id="MobiDB-lite"/>
    </source>
</evidence>
<feature type="compositionally biased region" description="Low complexity" evidence="1">
    <location>
        <begin position="143"/>
        <end position="182"/>
    </location>
</feature>
<dbReference type="PROSITE" id="PS00018">
    <property type="entry name" value="EF_HAND_1"/>
    <property type="match status" value="1"/>
</dbReference>
<evidence type="ECO:0000313" key="3">
    <source>
        <dbReference type="EMBL" id="SEK09332.1"/>
    </source>
</evidence>
<evidence type="ECO:0000313" key="4">
    <source>
        <dbReference type="Proteomes" id="UP000183529"/>
    </source>
</evidence>
<proteinExistence type="predicted"/>
<gene>
    <name evidence="3" type="ORF">SAMN05216550_117178</name>
</gene>
<feature type="region of interest" description="Disordered" evidence="1">
    <location>
        <begin position="1"/>
        <end position="23"/>
    </location>
</feature>
<evidence type="ECO:0000259" key="2">
    <source>
        <dbReference type="Pfam" id="PF00182"/>
    </source>
</evidence>
<dbReference type="SUPFAM" id="SSF53955">
    <property type="entry name" value="Lysozyme-like"/>
    <property type="match status" value="1"/>
</dbReference>
<feature type="compositionally biased region" description="Basic and acidic residues" evidence="1">
    <location>
        <begin position="238"/>
        <end position="248"/>
    </location>
</feature>
<dbReference type="AlphaFoldDB" id="A0AAQ1JWV6"/>
<accession>A0AAQ1JWV6</accession>
<sequence>MSTQHPAHPSQQPATTAPTASSTSAPAYIPLKWAFPFSPVDSKADATDPMTYMKALAQAEDGFYPLGASGMWHGGVHFDGNSAQMLKQDEGVRAIADGEVVAYRMDSKYPEQAYQDGRHALYSTGFVLVRHKLQLPPVPPKPAASSQPAPDSHAASGAQSAPAAHPAPSTSAAASTNASSKPSPDETLTFFSLYMHLTDWSSYQAAMKQAANSTGDTARLNMEPMPYWEGDRYYRVGDRAKDPQDVPKPKASPALPTGTAASDPLGEFIDAGFIVKKDLPAPQPVDDTPLPPPVKGIRIRATANGKIIGILPTGSELTVSESDQKNPGWWKISALKSGQPVGPEVGKPASEHARWGWVYVKELDPVVDPRPLDTVVVLKTPYPVKAGDVVGEPGHYLRYTDAKILPAKPTRSLLHLEVFAGPELKAFIDKSRARAKDLPAAKTFLEISPGALLVTDIPDPDQTLPQSQGGLKLVPVGNTQGSRWVKVQPKTVTAAAQSSHSAHGAHHAHSPTLTSVGSPVWVEARLANTTTTEVVKGWANFPVSFSRAKGPGADFRDVFRRVDLDRLGAENIAVDDKGHHWWNITIGAKDGSTRQGWVCEDNHPLTRMCGPWDWPGFELVDNSGFKPVDMLKRYIHATDQYLPGEDKSEFEPSAMSVNAGELIVKLEKAIDANHDGKVTAQELKHAQETPWMAEAISHLVARNESEWGGGLGKWEALSPLMKKLLWLWQAEIERIGKLQWWEQAAGIEGFPKEPTPWHFHPVGLVGNFSESDCCAITVDLLEKVLGKSGDWFTGKGGTASFVLHFPEKYPGIYKFDKYRFVSLLNEKMTKYGIITCYQKAHFLAQCFHESARFETTIEFASGEGYNPGVHKDAIKNGNTVMGDGPKYKGKGLIQLTWKNTYKAYSDYRGIDFVSNPDLVASNMENAIDASCWFWRHKGGIQKKYDANGDINVLIDHEKNNVTMVTLAVNGGDNGLKERQALFDRIKKEWGLA</sequence>
<dbReference type="InterPro" id="IPR000726">
    <property type="entry name" value="Glyco_hydro_19_cat"/>
</dbReference>
<dbReference type="PANTHER" id="PTHR48125:SF12">
    <property type="entry name" value="AT HOOK TRANSCRIPTION FACTOR FAMILY-RELATED"/>
    <property type="match status" value="1"/>
</dbReference>
<dbReference type="EMBL" id="FNZM01000017">
    <property type="protein sequence ID" value="SEK09332.1"/>
    <property type="molecule type" value="Genomic_DNA"/>
</dbReference>
<dbReference type="Pfam" id="PF00182">
    <property type="entry name" value="Glyco_hydro_19"/>
    <property type="match status" value="1"/>
</dbReference>
<dbReference type="PANTHER" id="PTHR48125">
    <property type="entry name" value="LP07818P1"/>
    <property type="match status" value="1"/>
</dbReference>
<protein>
    <submittedName>
        <fullName evidence="3">Predicted chitinase</fullName>
    </submittedName>
</protein>
<name>A0AAQ1JWV6_9BURK</name>
<dbReference type="Gene3D" id="1.10.530.10">
    <property type="match status" value="1"/>
</dbReference>